<comment type="caution">
    <text evidence="2">The sequence shown here is derived from an EMBL/GenBank/DDBJ whole genome shotgun (WGS) entry which is preliminary data.</text>
</comment>
<dbReference type="EMBL" id="JARKNE010000008">
    <property type="protein sequence ID" value="KAK5811386.1"/>
    <property type="molecule type" value="Genomic_DNA"/>
</dbReference>
<evidence type="ECO:0000256" key="1">
    <source>
        <dbReference type="SAM" id="MobiDB-lite"/>
    </source>
</evidence>
<evidence type="ECO:0000313" key="3">
    <source>
        <dbReference type="Proteomes" id="UP001358586"/>
    </source>
</evidence>
<keyword evidence="3" id="KW-1185">Reference proteome</keyword>
<proteinExistence type="predicted"/>
<protein>
    <submittedName>
        <fullName evidence="2">Uncharacterized protein</fullName>
    </submittedName>
</protein>
<organism evidence="2 3">
    <name type="scientific">Gossypium arboreum</name>
    <name type="common">Tree cotton</name>
    <name type="synonym">Gossypium nanking</name>
    <dbReference type="NCBI Taxonomy" id="29729"/>
    <lineage>
        <taxon>Eukaryota</taxon>
        <taxon>Viridiplantae</taxon>
        <taxon>Streptophyta</taxon>
        <taxon>Embryophyta</taxon>
        <taxon>Tracheophyta</taxon>
        <taxon>Spermatophyta</taxon>
        <taxon>Magnoliopsida</taxon>
        <taxon>eudicotyledons</taxon>
        <taxon>Gunneridae</taxon>
        <taxon>Pentapetalae</taxon>
        <taxon>rosids</taxon>
        <taxon>malvids</taxon>
        <taxon>Malvales</taxon>
        <taxon>Malvaceae</taxon>
        <taxon>Malvoideae</taxon>
        <taxon>Gossypium</taxon>
    </lineage>
</organism>
<feature type="region of interest" description="Disordered" evidence="1">
    <location>
        <begin position="20"/>
        <end position="40"/>
    </location>
</feature>
<gene>
    <name evidence="2" type="ORF">PVK06_026716</name>
</gene>
<reference evidence="2 3" key="1">
    <citation type="submission" date="2023-03" db="EMBL/GenBank/DDBJ databases">
        <title>WGS of Gossypium arboreum.</title>
        <authorList>
            <person name="Yu D."/>
        </authorList>
    </citation>
    <scope>NUCLEOTIDE SEQUENCE [LARGE SCALE GENOMIC DNA]</scope>
    <source>
        <tissue evidence="2">Leaf</tissue>
    </source>
</reference>
<feature type="compositionally biased region" description="Basic and acidic residues" evidence="1">
    <location>
        <begin position="20"/>
        <end position="33"/>
    </location>
</feature>
<dbReference type="Proteomes" id="UP001358586">
    <property type="component" value="Chromosome 8"/>
</dbReference>
<name>A0ABR0NYD2_GOSAR</name>
<sequence length="69" mass="7734">METLTAAKEEAEAVLWLLPDRNHKAHESQDQEKNNPGTDEVVPVQSTIVQAPMVNDHCFDKDFTTPSTQ</sequence>
<evidence type="ECO:0000313" key="2">
    <source>
        <dbReference type="EMBL" id="KAK5811386.1"/>
    </source>
</evidence>
<accession>A0ABR0NYD2</accession>